<reference evidence="6 7" key="1">
    <citation type="submission" date="2018-08" db="EMBL/GenBank/DDBJ databases">
        <title>Draft genome sequence of Psychrilyobacter sp. strain SD5 isolated from Black Sea water.</title>
        <authorList>
            <person name="Yadav S."/>
            <person name="Villanueva L."/>
            <person name="Damste J.S.S."/>
        </authorList>
    </citation>
    <scope>NUCLEOTIDE SEQUENCE [LARGE SCALE GENOMIC DNA]</scope>
    <source>
        <strain evidence="6 7">SD5</strain>
    </source>
</reference>
<feature type="domain" description="Radical SAM core" evidence="5">
    <location>
        <begin position="16"/>
        <end position="122"/>
    </location>
</feature>
<dbReference type="RefSeq" id="WP_114643524.1">
    <property type="nucleotide sequence ID" value="NZ_JAACIO010000036.1"/>
</dbReference>
<sequence length="353" mass="40702">MEWNGYDKNTLGLCYTLRCPLTCEFCCYECNPHRNEKMSIDLAKKLIKEASQSEQFSLIAFTGGEVLLFIEEIKILGNIAKEYNMPFTITTSGYWAKDFSTTLKILKDFKSLGLKTLNVSYDPSHAKFVNKNNIFNIVKAGEEINLHIQVAGIYFSLEDNTEKFLPELIDYKYTDLITSYVKNVGRASKLDLPINKYEPIENCFCYSRDHYDLLVWYDGTVYPCCSTFNTSIPNLILGNAYNMKLSELLLKAEGTLLFKTLKRQGFSKLYDILEERNYNLFKKLPNPNRIIDPCSLCSEIFKNCELSKDIKKEFEKYETNEIDSLLSSMVALIGEEKTKSFIISCTNKKEVHK</sequence>
<keyword evidence="2" id="KW-0479">Metal-binding</keyword>
<dbReference type="InterPro" id="IPR050377">
    <property type="entry name" value="Radical_SAM_PqqE_MftC-like"/>
</dbReference>
<evidence type="ECO:0000256" key="3">
    <source>
        <dbReference type="ARBA" id="ARBA00023004"/>
    </source>
</evidence>
<keyword evidence="1" id="KW-0949">S-adenosyl-L-methionine</keyword>
<keyword evidence="3" id="KW-0408">Iron</keyword>
<dbReference type="SUPFAM" id="SSF102114">
    <property type="entry name" value="Radical SAM enzymes"/>
    <property type="match status" value="1"/>
</dbReference>
<dbReference type="CDD" id="cd01335">
    <property type="entry name" value="Radical_SAM"/>
    <property type="match status" value="1"/>
</dbReference>
<keyword evidence="7" id="KW-1185">Reference proteome</keyword>
<organism evidence="6 7">
    <name type="scientific">Psychrilyobacter piezotolerans</name>
    <dbReference type="NCBI Taxonomy" id="2293438"/>
    <lineage>
        <taxon>Bacteria</taxon>
        <taxon>Fusobacteriati</taxon>
        <taxon>Fusobacteriota</taxon>
        <taxon>Fusobacteriia</taxon>
        <taxon>Fusobacteriales</taxon>
        <taxon>Fusobacteriaceae</taxon>
        <taxon>Psychrilyobacter</taxon>
    </lineage>
</organism>
<evidence type="ECO:0000313" key="6">
    <source>
        <dbReference type="EMBL" id="REI39594.1"/>
    </source>
</evidence>
<dbReference type="InterPro" id="IPR013785">
    <property type="entry name" value="Aldolase_TIM"/>
</dbReference>
<evidence type="ECO:0000256" key="2">
    <source>
        <dbReference type="ARBA" id="ARBA00022723"/>
    </source>
</evidence>
<dbReference type="InterPro" id="IPR007197">
    <property type="entry name" value="rSAM"/>
</dbReference>
<dbReference type="SFLD" id="SFLDS00029">
    <property type="entry name" value="Radical_SAM"/>
    <property type="match status" value="1"/>
</dbReference>
<proteinExistence type="predicted"/>
<comment type="caution">
    <text evidence="6">The sequence shown here is derived from an EMBL/GenBank/DDBJ whole genome shotgun (WGS) entry which is preliminary data.</text>
</comment>
<dbReference type="Pfam" id="PF04055">
    <property type="entry name" value="Radical_SAM"/>
    <property type="match status" value="1"/>
</dbReference>
<dbReference type="PANTHER" id="PTHR11228">
    <property type="entry name" value="RADICAL SAM DOMAIN PROTEIN"/>
    <property type="match status" value="1"/>
</dbReference>
<keyword evidence="4" id="KW-0411">Iron-sulfur</keyword>
<evidence type="ECO:0000313" key="7">
    <source>
        <dbReference type="Proteomes" id="UP000263486"/>
    </source>
</evidence>
<dbReference type="EMBL" id="QUAJ01000038">
    <property type="protein sequence ID" value="REI39594.1"/>
    <property type="molecule type" value="Genomic_DNA"/>
</dbReference>
<accession>A0ABX9KDZ8</accession>
<evidence type="ECO:0000256" key="1">
    <source>
        <dbReference type="ARBA" id="ARBA00022691"/>
    </source>
</evidence>
<name>A0ABX9KDZ8_9FUSO</name>
<protein>
    <submittedName>
        <fullName evidence="6">Radical SAM protein</fullName>
    </submittedName>
</protein>
<gene>
    <name evidence="6" type="ORF">DYH56_14160</name>
</gene>
<dbReference type="InterPro" id="IPR058240">
    <property type="entry name" value="rSAM_sf"/>
</dbReference>
<evidence type="ECO:0000256" key="4">
    <source>
        <dbReference type="ARBA" id="ARBA00023014"/>
    </source>
</evidence>
<dbReference type="Gene3D" id="3.20.20.70">
    <property type="entry name" value="Aldolase class I"/>
    <property type="match status" value="1"/>
</dbReference>
<dbReference type="PANTHER" id="PTHR11228:SF34">
    <property type="entry name" value="TUNGSTEN-CONTAINING ALDEHYDE FERREDOXIN OXIDOREDUCTASE COFACTOR MODIFYING PROTEIN"/>
    <property type="match status" value="1"/>
</dbReference>
<evidence type="ECO:0000259" key="5">
    <source>
        <dbReference type="Pfam" id="PF04055"/>
    </source>
</evidence>
<dbReference type="Proteomes" id="UP000263486">
    <property type="component" value="Unassembled WGS sequence"/>
</dbReference>